<feature type="compositionally biased region" description="Basic and acidic residues" evidence="1">
    <location>
        <begin position="1"/>
        <end position="14"/>
    </location>
</feature>
<comment type="caution">
    <text evidence="2">The sequence shown here is derived from an EMBL/GenBank/DDBJ whole genome shotgun (WGS) entry which is preliminary data.</text>
</comment>
<feature type="region of interest" description="Disordered" evidence="1">
    <location>
        <begin position="1"/>
        <end position="29"/>
    </location>
</feature>
<evidence type="ECO:0000313" key="3">
    <source>
        <dbReference type="Proteomes" id="UP000271974"/>
    </source>
</evidence>
<name>A0A3S0ZAF5_ELYCH</name>
<dbReference type="AlphaFoldDB" id="A0A3S0ZAF5"/>
<sequence>MSDLPRRRPTRDSNESLFASSRKDHGCGHRTPVCRRKRSIFSRDQIFDVHVPSPRVPGHRGPEQGYRLGASHFDRFCPATCSRRQTVAALPAYPPARLSVAAQAGYVAERFDVGSMEQLSDCDTVSAALEFPEGRFSVCHNRKGGRFNLKLKEDSGSTIKRSGCCEEQLFRKTAEDVPKELEEWPEYSDSTVDNIVLTIAHDHIVNLRKQYNNLRGNNIWQRYRRMKSIIKSCMNVLKR</sequence>
<evidence type="ECO:0000256" key="1">
    <source>
        <dbReference type="SAM" id="MobiDB-lite"/>
    </source>
</evidence>
<reference evidence="2 3" key="1">
    <citation type="submission" date="2019-01" db="EMBL/GenBank/DDBJ databases">
        <title>A draft genome assembly of the solar-powered sea slug Elysia chlorotica.</title>
        <authorList>
            <person name="Cai H."/>
            <person name="Li Q."/>
            <person name="Fang X."/>
            <person name="Li J."/>
            <person name="Curtis N.E."/>
            <person name="Altenburger A."/>
            <person name="Shibata T."/>
            <person name="Feng M."/>
            <person name="Maeda T."/>
            <person name="Schwartz J.A."/>
            <person name="Shigenobu S."/>
            <person name="Lundholm N."/>
            <person name="Nishiyama T."/>
            <person name="Yang H."/>
            <person name="Hasebe M."/>
            <person name="Li S."/>
            <person name="Pierce S.K."/>
            <person name="Wang J."/>
        </authorList>
    </citation>
    <scope>NUCLEOTIDE SEQUENCE [LARGE SCALE GENOMIC DNA]</scope>
    <source>
        <strain evidence="2">EC2010</strain>
        <tissue evidence="2">Whole organism of an adult</tissue>
    </source>
</reference>
<keyword evidence="3" id="KW-1185">Reference proteome</keyword>
<dbReference type="OrthoDB" id="6162988at2759"/>
<dbReference type="Proteomes" id="UP000271974">
    <property type="component" value="Unassembled WGS sequence"/>
</dbReference>
<gene>
    <name evidence="2" type="ORF">EGW08_019013</name>
</gene>
<proteinExistence type="predicted"/>
<dbReference type="EMBL" id="RQTK01000963">
    <property type="protein sequence ID" value="RUS73228.1"/>
    <property type="molecule type" value="Genomic_DNA"/>
</dbReference>
<protein>
    <submittedName>
        <fullName evidence="2">Uncharacterized protein</fullName>
    </submittedName>
</protein>
<accession>A0A3S0ZAF5</accession>
<evidence type="ECO:0000313" key="2">
    <source>
        <dbReference type="EMBL" id="RUS73228.1"/>
    </source>
</evidence>
<organism evidence="2 3">
    <name type="scientific">Elysia chlorotica</name>
    <name type="common">Eastern emerald elysia</name>
    <name type="synonym">Sea slug</name>
    <dbReference type="NCBI Taxonomy" id="188477"/>
    <lineage>
        <taxon>Eukaryota</taxon>
        <taxon>Metazoa</taxon>
        <taxon>Spiralia</taxon>
        <taxon>Lophotrochozoa</taxon>
        <taxon>Mollusca</taxon>
        <taxon>Gastropoda</taxon>
        <taxon>Heterobranchia</taxon>
        <taxon>Euthyneura</taxon>
        <taxon>Panpulmonata</taxon>
        <taxon>Sacoglossa</taxon>
        <taxon>Placobranchoidea</taxon>
        <taxon>Plakobranchidae</taxon>
        <taxon>Elysia</taxon>
    </lineage>
</organism>